<accession>A0A255Y3M0</accession>
<dbReference type="AlphaFoldDB" id="A0A255Y3M0"/>
<dbReference type="Proteomes" id="UP000216991">
    <property type="component" value="Unassembled WGS sequence"/>
</dbReference>
<name>A0A255Y3M0_9SPHN</name>
<organism evidence="1 2">
    <name type="scientific">Sandarakinorhabdus cyanobacteriorum</name>
    <dbReference type="NCBI Taxonomy" id="1981098"/>
    <lineage>
        <taxon>Bacteria</taxon>
        <taxon>Pseudomonadati</taxon>
        <taxon>Pseudomonadota</taxon>
        <taxon>Alphaproteobacteria</taxon>
        <taxon>Sphingomonadales</taxon>
        <taxon>Sphingosinicellaceae</taxon>
        <taxon>Sandarakinorhabdus</taxon>
    </lineage>
</organism>
<reference evidence="1 2" key="1">
    <citation type="submission" date="2017-07" db="EMBL/GenBank/DDBJ databases">
        <title>Sandarakinorhabdus cyanobacteriorum sp. nov., a novel bacterium isolated from cyanobacterial aggregates in a eutrophic lake.</title>
        <authorList>
            <person name="Cai H."/>
        </authorList>
    </citation>
    <scope>NUCLEOTIDE SEQUENCE [LARGE SCALE GENOMIC DNA]</scope>
    <source>
        <strain evidence="1 2">TH057</strain>
    </source>
</reference>
<evidence type="ECO:0000313" key="2">
    <source>
        <dbReference type="Proteomes" id="UP000216991"/>
    </source>
</evidence>
<keyword evidence="2" id="KW-1185">Reference proteome</keyword>
<proteinExistence type="predicted"/>
<evidence type="ECO:0000313" key="1">
    <source>
        <dbReference type="EMBL" id="OYQ23859.1"/>
    </source>
</evidence>
<dbReference type="EMBL" id="NOXT01000128">
    <property type="protein sequence ID" value="OYQ23859.1"/>
    <property type="molecule type" value="Genomic_DNA"/>
</dbReference>
<sequence>MHSRAALAVAQAAILEQLAQWPQAALCCDGRGQLGMIPIYAMPAARLAAGQWNKGWRSGWRYYWTHPDAPEGMTVEVMRVGNRGARLISLSIGPAALVLAATLAQLAGEYASDKRRFRPRILRLPWIAMEAIWLNTDSLRVVDRFLSRLDDRQGDAFRREAMARARAFLRCSKQRDKE</sequence>
<protein>
    <submittedName>
        <fullName evidence="1">Uncharacterized protein</fullName>
    </submittedName>
</protein>
<comment type="caution">
    <text evidence="1">The sequence shown here is derived from an EMBL/GenBank/DDBJ whole genome shotgun (WGS) entry which is preliminary data.</text>
</comment>
<gene>
    <name evidence="1" type="ORF">CHU93_16840</name>
</gene>